<dbReference type="NCBIfam" id="TIGR01549">
    <property type="entry name" value="HAD-SF-IA-v1"/>
    <property type="match status" value="1"/>
</dbReference>
<dbReference type="SUPFAM" id="SSF52540">
    <property type="entry name" value="P-loop containing nucleoside triphosphate hydrolases"/>
    <property type="match status" value="1"/>
</dbReference>
<dbReference type="RefSeq" id="WP_151866071.1">
    <property type="nucleotide sequence ID" value="NZ_WBZB01000032.1"/>
</dbReference>
<dbReference type="Gene3D" id="3.40.50.1000">
    <property type="entry name" value="HAD superfamily/HAD-like"/>
    <property type="match status" value="1"/>
</dbReference>
<dbReference type="InterPro" id="IPR006439">
    <property type="entry name" value="HAD-SF_hydro_IA"/>
</dbReference>
<evidence type="ECO:0000259" key="1">
    <source>
        <dbReference type="PROSITE" id="PS51186"/>
    </source>
</evidence>
<dbReference type="InterPro" id="IPR016181">
    <property type="entry name" value="Acyl_CoA_acyltransferase"/>
</dbReference>
<dbReference type="CDD" id="cd04301">
    <property type="entry name" value="NAT_SF"/>
    <property type="match status" value="1"/>
</dbReference>
<dbReference type="SFLD" id="SFLDS00003">
    <property type="entry name" value="Haloacid_Dehalogenase"/>
    <property type="match status" value="1"/>
</dbReference>
<name>A0A833HP87_9FIRM</name>
<dbReference type="Gene3D" id="1.10.150.240">
    <property type="entry name" value="Putative phosphatase, domain 2"/>
    <property type="match status" value="1"/>
</dbReference>
<dbReference type="Pfam" id="PF13302">
    <property type="entry name" value="Acetyltransf_3"/>
    <property type="match status" value="1"/>
</dbReference>
<feature type="domain" description="N-acetyltransferase" evidence="1">
    <location>
        <begin position="438"/>
        <end position="591"/>
    </location>
</feature>
<evidence type="ECO:0000313" key="3">
    <source>
        <dbReference type="Proteomes" id="UP000465601"/>
    </source>
</evidence>
<dbReference type="PRINTS" id="PR00413">
    <property type="entry name" value="HADHALOGNASE"/>
</dbReference>
<dbReference type="Pfam" id="PF13419">
    <property type="entry name" value="HAD_2"/>
    <property type="match status" value="1"/>
</dbReference>
<dbReference type="GO" id="GO:0016747">
    <property type="term" value="F:acyltransferase activity, transferring groups other than amino-acyl groups"/>
    <property type="evidence" value="ECO:0007669"/>
    <property type="project" value="InterPro"/>
</dbReference>
<dbReference type="GO" id="GO:0006281">
    <property type="term" value="P:DNA repair"/>
    <property type="evidence" value="ECO:0007669"/>
    <property type="project" value="TreeGrafter"/>
</dbReference>
<accession>A0A833HP87</accession>
<gene>
    <name evidence="2" type="ORF">F8153_09240</name>
</gene>
<proteinExistence type="predicted"/>
<dbReference type="SFLD" id="SFLDG01129">
    <property type="entry name" value="C1.5:_HAD__Beta-PGM__Phosphata"/>
    <property type="match status" value="1"/>
</dbReference>
<dbReference type="InterPro" id="IPR050155">
    <property type="entry name" value="HAD-like_hydrolase_sf"/>
</dbReference>
<dbReference type="PANTHER" id="PTHR43434:SF1">
    <property type="entry name" value="PHOSPHOGLYCOLATE PHOSPHATASE"/>
    <property type="match status" value="1"/>
</dbReference>
<dbReference type="Gene3D" id="3.40.630.30">
    <property type="match status" value="1"/>
</dbReference>
<dbReference type="AlphaFoldDB" id="A0A833HP87"/>
<reference evidence="2 3" key="1">
    <citation type="submission" date="2019-10" db="EMBL/GenBank/DDBJ databases">
        <title>Alkaliphilus serpentinus sp. nov. and Alkaliphilus pronyensis sp. nov., two novel anaerobic alkaliphilic species isolated from the serpentinized-hosted hydrothermal field of the Prony Bay (New Caledonia).</title>
        <authorList>
            <person name="Postec A."/>
        </authorList>
    </citation>
    <scope>NUCLEOTIDE SEQUENCE [LARGE SCALE GENOMIC DNA]</scope>
    <source>
        <strain evidence="2 3">LacT</strain>
    </source>
</reference>
<sequence>MYKYKTIIFDLDGTLFKTDTIFNEAINRACIERGVETWERDKLIDLIGKPTIDICRVIFGDKITNEEVEAIRNEVRSIEEKLLVQAGKLYDGVVDTLDKLEKAGYTLCICTNGSDIYANRILNNFAIKDKFFLIKSRVEGLSKSQQIKQILDETECCSAIVVGDRTSDFEAAEETGCLSIGVSYGYGCNEYQYADFTAISPINIYYIIEKINSIYYKVSNIIMSSKKKNKALIAGINGVDTSGKTIFTKELANYLKKFGFHVQTIHMDDFHNPSEIRYKDSNPILSYIQNAFNLNCIEDELLKPVLSDGILEKELTLLDLESNELNIIKKYEINPDTVVLVEGVLLYREPIDKYFDIRIYLDISFDEVLKRASIRDGYLMGEKVIEKYLQKYIPIQKWYIEKYQPIKKSTIIIKNDNYEKPEISFDMENVFKEKEYRIELNTAVEEDLDDIRELHKEDYVKEMLGVTELPDKESLKVKNTKCYVILTRTSEFAGIIEFFGISWRNRRAELSIIIKHEYRGKGYGTEAIEKVLDIGFGELGFNRIWLRVLEYNRQAIESYIKAGFIEEGVCREESIRFGKFKNQVQMSILRNEWLHRRNKVSNKIT</sequence>
<protein>
    <submittedName>
        <fullName evidence="2">GNAT family N-acetyltransferase</fullName>
    </submittedName>
</protein>
<keyword evidence="2" id="KW-0808">Transferase</keyword>
<dbReference type="Gene3D" id="3.40.50.300">
    <property type="entry name" value="P-loop containing nucleotide triphosphate hydrolases"/>
    <property type="match status" value="1"/>
</dbReference>
<dbReference type="SUPFAM" id="SSF56784">
    <property type="entry name" value="HAD-like"/>
    <property type="match status" value="1"/>
</dbReference>
<dbReference type="SUPFAM" id="SSF55729">
    <property type="entry name" value="Acyl-CoA N-acyltransferases (Nat)"/>
    <property type="match status" value="1"/>
</dbReference>
<dbReference type="InterPro" id="IPR023198">
    <property type="entry name" value="PGP-like_dom2"/>
</dbReference>
<comment type="caution">
    <text evidence="2">The sequence shown here is derived from an EMBL/GenBank/DDBJ whole genome shotgun (WGS) entry which is preliminary data.</text>
</comment>
<evidence type="ECO:0000313" key="2">
    <source>
        <dbReference type="EMBL" id="KAB3529407.1"/>
    </source>
</evidence>
<organism evidence="2 3">
    <name type="scientific">Alkaliphilus serpentinus</name>
    <dbReference type="NCBI Taxonomy" id="1482731"/>
    <lineage>
        <taxon>Bacteria</taxon>
        <taxon>Bacillati</taxon>
        <taxon>Bacillota</taxon>
        <taxon>Clostridia</taxon>
        <taxon>Peptostreptococcales</taxon>
        <taxon>Natronincolaceae</taxon>
        <taxon>Alkaliphilus</taxon>
    </lineage>
</organism>
<dbReference type="PROSITE" id="PS51186">
    <property type="entry name" value="GNAT"/>
    <property type="match status" value="1"/>
</dbReference>
<dbReference type="InterPro" id="IPR041492">
    <property type="entry name" value="HAD_2"/>
</dbReference>
<dbReference type="InterPro" id="IPR036412">
    <property type="entry name" value="HAD-like_sf"/>
</dbReference>
<keyword evidence="3" id="KW-1185">Reference proteome</keyword>
<dbReference type="OrthoDB" id="9792518at2"/>
<dbReference type="InterPro" id="IPR000182">
    <property type="entry name" value="GNAT_dom"/>
</dbReference>
<dbReference type="GO" id="GO:0008967">
    <property type="term" value="F:phosphoglycolate phosphatase activity"/>
    <property type="evidence" value="ECO:0007669"/>
    <property type="project" value="TreeGrafter"/>
</dbReference>
<dbReference type="PANTHER" id="PTHR43434">
    <property type="entry name" value="PHOSPHOGLYCOLATE PHOSPHATASE"/>
    <property type="match status" value="1"/>
</dbReference>
<dbReference type="InterPro" id="IPR027417">
    <property type="entry name" value="P-loop_NTPase"/>
</dbReference>
<dbReference type="InterPro" id="IPR023214">
    <property type="entry name" value="HAD_sf"/>
</dbReference>
<dbReference type="Proteomes" id="UP000465601">
    <property type="component" value="Unassembled WGS sequence"/>
</dbReference>
<dbReference type="EMBL" id="WBZB01000032">
    <property type="protein sequence ID" value="KAB3529407.1"/>
    <property type="molecule type" value="Genomic_DNA"/>
</dbReference>